<name>A0A4Q1CLN8_9BACT</name>
<dbReference type="PANTHER" id="PTHR30231">
    <property type="entry name" value="DNA POLYMERASE III SUBUNIT EPSILON"/>
    <property type="match status" value="1"/>
</dbReference>
<dbReference type="RefSeq" id="WP_129129288.1">
    <property type="nucleotide sequence ID" value="NZ_SDHW01000001.1"/>
</dbReference>
<comment type="function">
    <text evidence="1">DNA polymerase III is a complex, multichain enzyme responsible for most of the replicative synthesis in bacteria. The epsilon subunit contain the editing function and is a proofreading 3'-5' exonuclease.</text>
</comment>
<accession>A0A4Q1CLN8</accession>
<dbReference type="GO" id="GO:0045004">
    <property type="term" value="P:DNA replication proofreading"/>
    <property type="evidence" value="ECO:0007669"/>
    <property type="project" value="TreeGrafter"/>
</dbReference>
<dbReference type="InterPro" id="IPR035901">
    <property type="entry name" value="GIY-YIG_endonuc_sf"/>
</dbReference>
<evidence type="ECO:0000256" key="1">
    <source>
        <dbReference type="ARBA" id="ARBA00025483"/>
    </source>
</evidence>
<dbReference type="InterPro" id="IPR000305">
    <property type="entry name" value="GIY-YIG_endonuc"/>
</dbReference>
<dbReference type="InterPro" id="IPR006054">
    <property type="entry name" value="DnaQ"/>
</dbReference>
<keyword evidence="5" id="KW-1185">Reference proteome</keyword>
<comment type="subunit">
    <text evidence="2">DNA polymerase III contains a core (composed of alpha, epsilon and theta chains) that associates with a tau subunit. This core dimerizes to form the POLIII' complex. PolIII' associates with the gamma complex (composed of gamma, delta, delta', psi and chi chains) and with the beta chain to form the complete DNA polymerase III complex.</text>
</comment>
<dbReference type="EMBL" id="SDHW01000001">
    <property type="protein sequence ID" value="RXK61916.1"/>
    <property type="molecule type" value="Genomic_DNA"/>
</dbReference>
<dbReference type="SUPFAM" id="SSF82771">
    <property type="entry name" value="GIY-YIG endonuclease"/>
    <property type="match status" value="1"/>
</dbReference>
<gene>
    <name evidence="4" type="ORF">ESA94_02585</name>
</gene>
<dbReference type="SUPFAM" id="SSF53098">
    <property type="entry name" value="Ribonuclease H-like"/>
    <property type="match status" value="1"/>
</dbReference>
<comment type="caution">
    <text evidence="4">The sequence shown here is derived from an EMBL/GenBank/DDBJ whole genome shotgun (WGS) entry which is preliminary data.</text>
</comment>
<dbReference type="CDD" id="cd06127">
    <property type="entry name" value="DEDDh"/>
    <property type="match status" value="1"/>
</dbReference>
<dbReference type="NCBIfam" id="TIGR00573">
    <property type="entry name" value="dnaq"/>
    <property type="match status" value="1"/>
</dbReference>
<dbReference type="GO" id="GO:0006289">
    <property type="term" value="P:nucleotide-excision repair"/>
    <property type="evidence" value="ECO:0007669"/>
    <property type="project" value="InterPro"/>
</dbReference>
<dbReference type="Pfam" id="PF01541">
    <property type="entry name" value="GIY-YIG"/>
    <property type="match status" value="1"/>
</dbReference>
<feature type="domain" description="GIY-YIG" evidence="3">
    <location>
        <begin position="197"/>
        <end position="275"/>
    </location>
</feature>
<dbReference type="InterPro" id="IPR012337">
    <property type="entry name" value="RNaseH-like_sf"/>
</dbReference>
<organism evidence="4 5">
    <name type="scientific">Lacibacter luteus</name>
    <dbReference type="NCBI Taxonomy" id="2508719"/>
    <lineage>
        <taxon>Bacteria</taxon>
        <taxon>Pseudomonadati</taxon>
        <taxon>Bacteroidota</taxon>
        <taxon>Chitinophagia</taxon>
        <taxon>Chitinophagales</taxon>
        <taxon>Chitinophagaceae</taxon>
        <taxon>Lacibacter</taxon>
    </lineage>
</organism>
<dbReference type="GO" id="GO:0008408">
    <property type="term" value="F:3'-5' exonuclease activity"/>
    <property type="evidence" value="ECO:0007669"/>
    <property type="project" value="TreeGrafter"/>
</dbReference>
<dbReference type="Gene3D" id="3.30.420.10">
    <property type="entry name" value="Ribonuclease H-like superfamily/Ribonuclease H"/>
    <property type="match status" value="1"/>
</dbReference>
<dbReference type="OrthoDB" id="9803913at2"/>
<dbReference type="PROSITE" id="PS50164">
    <property type="entry name" value="GIY_YIG"/>
    <property type="match status" value="1"/>
</dbReference>
<dbReference type="SMART" id="SM00479">
    <property type="entry name" value="EXOIII"/>
    <property type="match status" value="1"/>
</dbReference>
<dbReference type="GO" id="GO:0003887">
    <property type="term" value="F:DNA-directed DNA polymerase activity"/>
    <property type="evidence" value="ECO:0007669"/>
    <property type="project" value="InterPro"/>
</dbReference>
<dbReference type="PANTHER" id="PTHR30231:SF41">
    <property type="entry name" value="DNA POLYMERASE III SUBUNIT EPSILON"/>
    <property type="match status" value="1"/>
</dbReference>
<dbReference type="CDD" id="cd10434">
    <property type="entry name" value="GIY-YIG_UvrC_Cho"/>
    <property type="match status" value="1"/>
</dbReference>
<protein>
    <submittedName>
        <fullName evidence="4">DNA polymerase III subunit epsilon</fullName>
    </submittedName>
</protein>
<dbReference type="Proteomes" id="UP000290204">
    <property type="component" value="Unassembled WGS sequence"/>
</dbReference>
<dbReference type="Pfam" id="PF00929">
    <property type="entry name" value="RNase_T"/>
    <property type="match status" value="1"/>
</dbReference>
<dbReference type="FunFam" id="3.30.420.10:FF:000045">
    <property type="entry name" value="3'-5' exonuclease DinG"/>
    <property type="match status" value="1"/>
</dbReference>
<dbReference type="Gene3D" id="3.40.1440.10">
    <property type="entry name" value="GIY-YIG endonuclease"/>
    <property type="match status" value="1"/>
</dbReference>
<dbReference type="InterPro" id="IPR036397">
    <property type="entry name" value="RNaseH_sf"/>
</dbReference>
<evidence type="ECO:0000313" key="4">
    <source>
        <dbReference type="EMBL" id="RXK61916.1"/>
    </source>
</evidence>
<reference evidence="4 5" key="1">
    <citation type="submission" date="2019-01" db="EMBL/GenBank/DDBJ databases">
        <title>Lacibacter sp. strain TTM-7.</title>
        <authorList>
            <person name="Chen W.-M."/>
        </authorList>
    </citation>
    <scope>NUCLEOTIDE SEQUENCE [LARGE SCALE GENOMIC DNA]</scope>
    <source>
        <strain evidence="4 5">TTM-7</strain>
    </source>
</reference>
<dbReference type="AlphaFoldDB" id="A0A4Q1CLN8"/>
<evidence type="ECO:0000313" key="5">
    <source>
        <dbReference type="Proteomes" id="UP000290204"/>
    </source>
</evidence>
<proteinExistence type="predicted"/>
<evidence type="ECO:0000259" key="3">
    <source>
        <dbReference type="PROSITE" id="PS50164"/>
    </source>
</evidence>
<sequence length="454" mass="52818">MLYAVTDIETTGGYASANGITEIAVYIYDGQQIVDSFESLVNPHQPIPRFVQSLTGITDDMVQLAPSFEEIAPRLFELFQGKVFVAHNVNFDYSFVSHQLQQSGYHLNCKKLCTVRYTRKIFPKLASYSLGNLCRHFEIPLYNRHRAAGDAKATVQLLELLRKNDVNNHLHTMIGKQSKEQYLPLHLNKEDIDQLPLTPGVYYFHDAKDKVVYVGKAIQLKKRVTSHFSNNKPTKQKQEFQRNVHRISYQQCGTELMASVLETIEIKRLWPKYNRAVKGYEAQYGLYLFEDGRGYYRLGIDRKHKNVPAVYQFYSRHEGTLELKRLIQEFELCNKLCFIDRSTDRSCEHPQCKGACTGEELPTDYNERVEQAVAQLRKELPSFAIRERSYFNGQDSCILMEDGRFYGMGYVPAGFDVSMKDELRKQLQEYPEYDFVRNIIKRYALDQPEKVIWL</sequence>
<dbReference type="InterPro" id="IPR013520">
    <property type="entry name" value="Ribonucl_H"/>
</dbReference>
<evidence type="ECO:0000256" key="2">
    <source>
        <dbReference type="ARBA" id="ARBA00026073"/>
    </source>
</evidence>
<dbReference type="SMART" id="SM00465">
    <property type="entry name" value="GIYc"/>
    <property type="match status" value="1"/>
</dbReference>
<dbReference type="GO" id="GO:0003677">
    <property type="term" value="F:DNA binding"/>
    <property type="evidence" value="ECO:0007669"/>
    <property type="project" value="InterPro"/>
</dbReference>
<dbReference type="GO" id="GO:0005829">
    <property type="term" value="C:cytosol"/>
    <property type="evidence" value="ECO:0007669"/>
    <property type="project" value="TreeGrafter"/>
</dbReference>
<dbReference type="InterPro" id="IPR047296">
    <property type="entry name" value="GIY-YIG_UvrC_Cho"/>
</dbReference>